<evidence type="ECO:0000313" key="9">
    <source>
        <dbReference type="Proteomes" id="UP000253250"/>
    </source>
</evidence>
<dbReference type="PROSITE" id="PS51918">
    <property type="entry name" value="RADICAL_SAM"/>
    <property type="match status" value="1"/>
</dbReference>
<dbReference type="GO" id="GO:0046872">
    <property type="term" value="F:metal ion binding"/>
    <property type="evidence" value="ECO:0007669"/>
    <property type="project" value="UniProtKB-KW"/>
</dbReference>
<keyword evidence="9" id="KW-1185">Reference proteome</keyword>
<dbReference type="CDD" id="cd01335">
    <property type="entry name" value="Radical_SAM"/>
    <property type="match status" value="1"/>
</dbReference>
<dbReference type="InterPro" id="IPR034457">
    <property type="entry name" value="Organic_radical-activating"/>
</dbReference>
<dbReference type="Pfam" id="PF04055">
    <property type="entry name" value="Radical_SAM"/>
    <property type="match status" value="1"/>
</dbReference>
<evidence type="ECO:0000256" key="5">
    <source>
        <dbReference type="ARBA" id="ARBA00023004"/>
    </source>
</evidence>
<accession>A0A368HJV4</accession>
<evidence type="ECO:0000256" key="6">
    <source>
        <dbReference type="ARBA" id="ARBA00023014"/>
    </source>
</evidence>
<keyword evidence="4" id="KW-0479">Metal-binding</keyword>
<sequence length="264" mass="28042">MDAGDGLSPAGGLIQRGQEGRALRAPVLRGDQAFGVNLRLGGLVPWSSVDYPGRQAAVLFVTGCPWRCPYCHNSHLWAGEAGLSWAAVRGFLETRVGLLDAVVVSGGEPLAQATAVHAALVEVRTLGFATALHTAGVSPRRLQTLLGDLDWVGLDVKGPFSRYDAITAREGSGAAARASVEAVLRSAKPHELRTTVHPELLSDDDLLTMLRELVAMGARSVTLKNFRPTGCPDARLAATYRPWLKPELATELRAIMPGVVLPDG</sequence>
<evidence type="ECO:0000256" key="4">
    <source>
        <dbReference type="ARBA" id="ARBA00022723"/>
    </source>
</evidence>
<dbReference type="NCBIfam" id="TIGR02495">
    <property type="entry name" value="NrdG2"/>
    <property type="match status" value="1"/>
</dbReference>
<dbReference type="SFLD" id="SFLDG01094">
    <property type="entry name" value="Uncharacterised_Radical_SAM_Su"/>
    <property type="match status" value="1"/>
</dbReference>
<keyword evidence="5" id="KW-0408">Iron</keyword>
<gene>
    <name evidence="8" type="ORF">C4900_01110</name>
</gene>
<keyword evidence="6" id="KW-0411">Iron-sulfur</keyword>
<comment type="cofactor">
    <cofactor evidence="1">
        <name>[4Fe-4S] cluster</name>
        <dbReference type="ChEBI" id="CHEBI:49883"/>
    </cofactor>
</comment>
<name>A0A368HJV4_9GAMM</name>
<dbReference type="PANTHER" id="PTHR30352">
    <property type="entry name" value="PYRUVATE FORMATE-LYASE-ACTIVATING ENZYME"/>
    <property type="match status" value="1"/>
</dbReference>
<comment type="caution">
    <text evidence="8">The sequence shown here is derived from an EMBL/GenBank/DDBJ whole genome shotgun (WGS) entry which is preliminary data.</text>
</comment>
<dbReference type="PANTHER" id="PTHR30352:SF13">
    <property type="entry name" value="GLYCYL-RADICAL ENZYME ACTIVATING ENZYME YJJW-RELATED"/>
    <property type="match status" value="1"/>
</dbReference>
<dbReference type="InterPro" id="IPR012840">
    <property type="entry name" value="NrdG2"/>
</dbReference>
<dbReference type="SFLD" id="SFLDS00029">
    <property type="entry name" value="Radical_SAM"/>
    <property type="match status" value="1"/>
</dbReference>
<reference evidence="8 9" key="1">
    <citation type="submission" date="2018-02" db="EMBL/GenBank/DDBJ databases">
        <title>Insights into the biology of acidophilic members of the Acidiferrobacteraceae family derived from comparative genomic analyses.</title>
        <authorList>
            <person name="Issotta F."/>
            <person name="Thyssen C."/>
            <person name="Mena C."/>
            <person name="Moya A."/>
            <person name="Bellenberg S."/>
            <person name="Sproer C."/>
            <person name="Covarrubias P.C."/>
            <person name="Sand W."/>
            <person name="Quatrini R."/>
            <person name="Vera M."/>
        </authorList>
    </citation>
    <scope>NUCLEOTIDE SEQUENCE [LARGE SCALE GENOMIC DNA]</scope>
    <source>
        <strain evidence="9">m-1</strain>
    </source>
</reference>
<organism evidence="8 9">
    <name type="scientific">Acidiferrobacter thiooxydans</name>
    <dbReference type="NCBI Taxonomy" id="163359"/>
    <lineage>
        <taxon>Bacteria</taxon>
        <taxon>Pseudomonadati</taxon>
        <taxon>Pseudomonadota</taxon>
        <taxon>Gammaproteobacteria</taxon>
        <taxon>Acidiferrobacterales</taxon>
        <taxon>Acidiferrobacteraceae</taxon>
        <taxon>Acidiferrobacter</taxon>
    </lineage>
</organism>
<keyword evidence="3" id="KW-0949">S-adenosyl-L-methionine</keyword>
<protein>
    <submittedName>
        <fullName evidence="8">Anaerobic ribonucleoside-triphosphate reductase activating protein</fullName>
    </submittedName>
</protein>
<dbReference type="InterPro" id="IPR013785">
    <property type="entry name" value="Aldolase_TIM"/>
</dbReference>
<evidence type="ECO:0000256" key="1">
    <source>
        <dbReference type="ARBA" id="ARBA00001966"/>
    </source>
</evidence>
<dbReference type="AlphaFoldDB" id="A0A368HJV4"/>
<dbReference type="Gene3D" id="3.20.20.70">
    <property type="entry name" value="Aldolase class I"/>
    <property type="match status" value="1"/>
</dbReference>
<keyword evidence="2" id="KW-0004">4Fe-4S</keyword>
<dbReference type="InterPro" id="IPR058240">
    <property type="entry name" value="rSAM_sf"/>
</dbReference>
<evidence type="ECO:0000259" key="7">
    <source>
        <dbReference type="PROSITE" id="PS51918"/>
    </source>
</evidence>
<dbReference type="Proteomes" id="UP000253250">
    <property type="component" value="Unassembled WGS sequence"/>
</dbReference>
<dbReference type="SUPFAM" id="SSF102114">
    <property type="entry name" value="Radical SAM enzymes"/>
    <property type="match status" value="1"/>
</dbReference>
<dbReference type="EMBL" id="PSYR01000001">
    <property type="protein sequence ID" value="RCN58427.1"/>
    <property type="molecule type" value="Genomic_DNA"/>
</dbReference>
<dbReference type="GO" id="GO:0003824">
    <property type="term" value="F:catalytic activity"/>
    <property type="evidence" value="ECO:0007669"/>
    <property type="project" value="InterPro"/>
</dbReference>
<dbReference type="InterPro" id="IPR007197">
    <property type="entry name" value="rSAM"/>
</dbReference>
<feature type="domain" description="Radical SAM core" evidence="7">
    <location>
        <begin position="50"/>
        <end position="263"/>
    </location>
</feature>
<dbReference type="GO" id="GO:0051539">
    <property type="term" value="F:4 iron, 4 sulfur cluster binding"/>
    <property type="evidence" value="ECO:0007669"/>
    <property type="project" value="UniProtKB-KW"/>
</dbReference>
<evidence type="ECO:0000256" key="3">
    <source>
        <dbReference type="ARBA" id="ARBA00022691"/>
    </source>
</evidence>
<proteinExistence type="predicted"/>
<evidence type="ECO:0000256" key="2">
    <source>
        <dbReference type="ARBA" id="ARBA00022485"/>
    </source>
</evidence>
<evidence type="ECO:0000313" key="8">
    <source>
        <dbReference type="EMBL" id="RCN58427.1"/>
    </source>
</evidence>